<accession>A0A915NC98</accession>
<feature type="compositionally biased region" description="Basic and acidic residues" evidence="1">
    <location>
        <begin position="146"/>
        <end position="170"/>
    </location>
</feature>
<reference evidence="4" key="1">
    <citation type="submission" date="2022-11" db="UniProtKB">
        <authorList>
            <consortium name="WormBaseParasite"/>
        </authorList>
    </citation>
    <scope>IDENTIFICATION</scope>
</reference>
<sequence>MFNLIKKIVQNKSAKMIYSFVIRPNVLASRPFQSSVLLFSSSSPTVPNGGNFRGRGYPTYLHKGPSSLVNWSTVLSAWSSFIVVSVTTLALGITGGIFFFNAFEKLVMKEDLKESIKEIKLESSGLKELEKTTMATKEDEGNDGENYEKVEDGKQDNEIEDTNNDKKSNEEEIEEEKEEEVDKEEKENDEEEVDEENEEERDEEDKDEAEDNEDEEDNEGKVGEDGKENEDDEDDNNDKDDNGFDSTLSIADKKRICRYRLSCYADKGIEIPGKYGGKEQKQENREYISSGKRTLGGTKLKRVDVDHKNFSISYQQV</sequence>
<protein>
    <submittedName>
        <fullName evidence="4">Uncharacterized protein</fullName>
    </submittedName>
</protein>
<dbReference type="WBParaSite" id="scaffold908_cov191.g2055">
    <property type="protein sequence ID" value="scaffold908_cov191.g2055"/>
    <property type="gene ID" value="scaffold908_cov191.g2055"/>
</dbReference>
<evidence type="ECO:0000256" key="1">
    <source>
        <dbReference type="SAM" id="MobiDB-lite"/>
    </source>
</evidence>
<feature type="region of interest" description="Disordered" evidence="1">
    <location>
        <begin position="131"/>
        <end position="248"/>
    </location>
</feature>
<organism evidence="3 4">
    <name type="scientific">Meloidogyne javanica</name>
    <name type="common">Root-knot nematode worm</name>
    <dbReference type="NCBI Taxonomy" id="6303"/>
    <lineage>
        <taxon>Eukaryota</taxon>
        <taxon>Metazoa</taxon>
        <taxon>Ecdysozoa</taxon>
        <taxon>Nematoda</taxon>
        <taxon>Chromadorea</taxon>
        <taxon>Rhabditida</taxon>
        <taxon>Tylenchina</taxon>
        <taxon>Tylenchomorpha</taxon>
        <taxon>Tylenchoidea</taxon>
        <taxon>Meloidogynidae</taxon>
        <taxon>Meloidogyninae</taxon>
        <taxon>Meloidogyne</taxon>
        <taxon>Meloidogyne incognita group</taxon>
    </lineage>
</organism>
<dbReference type="AlphaFoldDB" id="A0A915NC98"/>
<dbReference type="Proteomes" id="UP000887561">
    <property type="component" value="Unplaced"/>
</dbReference>
<name>A0A915NC98_MELJA</name>
<keyword evidence="2" id="KW-1133">Transmembrane helix</keyword>
<proteinExistence type="predicted"/>
<keyword evidence="2" id="KW-0472">Membrane</keyword>
<keyword evidence="2" id="KW-0812">Transmembrane</keyword>
<evidence type="ECO:0000313" key="3">
    <source>
        <dbReference type="Proteomes" id="UP000887561"/>
    </source>
</evidence>
<feature type="compositionally biased region" description="Acidic residues" evidence="1">
    <location>
        <begin position="227"/>
        <end position="238"/>
    </location>
</feature>
<feature type="compositionally biased region" description="Acidic residues" evidence="1">
    <location>
        <begin position="171"/>
        <end position="218"/>
    </location>
</feature>
<feature type="transmembrane region" description="Helical" evidence="2">
    <location>
        <begin position="77"/>
        <end position="103"/>
    </location>
</feature>
<evidence type="ECO:0000256" key="2">
    <source>
        <dbReference type="SAM" id="Phobius"/>
    </source>
</evidence>
<evidence type="ECO:0000313" key="4">
    <source>
        <dbReference type="WBParaSite" id="scaffold908_cov191.g2055"/>
    </source>
</evidence>
<keyword evidence="3" id="KW-1185">Reference proteome</keyword>